<dbReference type="Pfam" id="PF04397">
    <property type="entry name" value="LytTR"/>
    <property type="match status" value="1"/>
</dbReference>
<dbReference type="RefSeq" id="WP_007572924.1">
    <property type="nucleotide sequence ID" value="NZ_BPTS01000001.1"/>
</dbReference>
<dbReference type="InterPro" id="IPR001789">
    <property type="entry name" value="Sig_transdc_resp-reg_receiver"/>
</dbReference>
<proteinExistence type="predicted"/>
<evidence type="ECO:0000259" key="2">
    <source>
        <dbReference type="PROSITE" id="PS50110"/>
    </source>
</evidence>
<dbReference type="SUPFAM" id="SSF52172">
    <property type="entry name" value="CheY-like"/>
    <property type="match status" value="1"/>
</dbReference>
<dbReference type="Proteomes" id="UP000002772">
    <property type="component" value="Unassembled WGS sequence"/>
</dbReference>
<reference evidence="5" key="1">
    <citation type="journal article" date="2011" name="Stand. Genomic Sci.">
        <title>Non-contiguous finished genome sequence of the opportunistic oral pathogen Prevotella multisaccharivorax type strain (PPPA20).</title>
        <authorList>
            <person name="Pati A."/>
            <person name="Gronow S."/>
            <person name="Lu M."/>
            <person name="Lapidus A."/>
            <person name="Nolan M."/>
            <person name="Lucas S."/>
            <person name="Hammon N."/>
            <person name="Deshpande S."/>
            <person name="Cheng J.F."/>
            <person name="Tapia R."/>
            <person name="Han C."/>
            <person name="Goodwin L."/>
            <person name="Pitluck S."/>
            <person name="Liolios K."/>
            <person name="Pagani I."/>
            <person name="Mavromatis K."/>
            <person name="Mikhailova N."/>
            <person name="Huntemann M."/>
            <person name="Chen A."/>
            <person name="Palaniappan K."/>
            <person name="Land M."/>
            <person name="Hauser L."/>
            <person name="Detter J.C."/>
            <person name="Brambilla E.M."/>
            <person name="Rohde M."/>
            <person name="Goker M."/>
            <person name="Woyke T."/>
            <person name="Bristow J."/>
            <person name="Eisen J.A."/>
            <person name="Markowitz V."/>
            <person name="Hugenholtz P."/>
            <person name="Kyrpides N.C."/>
            <person name="Klenk H.P."/>
            <person name="Ivanova N."/>
        </authorList>
    </citation>
    <scope>NUCLEOTIDE SEQUENCE [LARGE SCALE GENOMIC DNA]</scope>
    <source>
        <strain evidence="5">DSM 17128</strain>
    </source>
</reference>
<keyword evidence="1" id="KW-0597">Phosphoprotein</keyword>
<evidence type="ECO:0000313" key="5">
    <source>
        <dbReference type="Proteomes" id="UP000002772"/>
    </source>
</evidence>
<accession>F8NCD6</accession>
<dbReference type="GO" id="GO:0003677">
    <property type="term" value="F:DNA binding"/>
    <property type="evidence" value="ECO:0007669"/>
    <property type="project" value="InterPro"/>
</dbReference>
<evidence type="ECO:0000256" key="1">
    <source>
        <dbReference type="PROSITE-ProRule" id="PRU00169"/>
    </source>
</evidence>
<dbReference type="OrthoDB" id="1490554at2"/>
<keyword evidence="5" id="KW-1185">Reference proteome</keyword>
<dbReference type="STRING" id="688246.Premu_0549"/>
<dbReference type="Gene3D" id="3.40.50.2300">
    <property type="match status" value="1"/>
</dbReference>
<feature type="domain" description="HTH LytTR-type" evidence="3">
    <location>
        <begin position="143"/>
        <end position="250"/>
    </location>
</feature>
<dbReference type="GO" id="GO:0000156">
    <property type="term" value="F:phosphorelay response regulator activity"/>
    <property type="evidence" value="ECO:0007669"/>
    <property type="project" value="InterPro"/>
</dbReference>
<dbReference type="eggNOG" id="COG3279">
    <property type="taxonomic scope" value="Bacteria"/>
</dbReference>
<dbReference type="PANTHER" id="PTHR37299:SF1">
    <property type="entry name" value="STAGE 0 SPORULATION PROTEIN A HOMOLOG"/>
    <property type="match status" value="1"/>
</dbReference>
<dbReference type="InterPro" id="IPR007492">
    <property type="entry name" value="LytTR_DNA-bd_dom"/>
</dbReference>
<dbReference type="InterPro" id="IPR011006">
    <property type="entry name" value="CheY-like_superfamily"/>
</dbReference>
<sequence length="250" mass="29196">MKHLLIIEDERISADRLKRMILDLDDTLIVDGPLSSVQQVIERLRSQNDYDLIFSDIRLGRHTVFEAFHEIMPNSFVIFTTAYDEFAMEAIHSNGIDYLLKPFDINDLQKAMHKICLAPKARVDTKDNLSGLAQDLRCYQERFLVSKADELIPLHSDEISCFQRDNERVRIITAHGEQYGESVSLGELEKKLDPRKFFRVNRRYIANIDHIKKISQFFNSKLILRIEGCDDDNIIVSKERATLLKEWLNR</sequence>
<dbReference type="PROSITE" id="PS50930">
    <property type="entry name" value="HTH_LYTTR"/>
    <property type="match status" value="1"/>
</dbReference>
<dbReference type="Pfam" id="PF00072">
    <property type="entry name" value="Response_reg"/>
    <property type="match status" value="1"/>
</dbReference>
<evidence type="ECO:0000259" key="3">
    <source>
        <dbReference type="PROSITE" id="PS50930"/>
    </source>
</evidence>
<dbReference type="PROSITE" id="PS50110">
    <property type="entry name" value="RESPONSE_REGULATORY"/>
    <property type="match status" value="1"/>
</dbReference>
<dbReference type="InterPro" id="IPR046947">
    <property type="entry name" value="LytR-like"/>
</dbReference>
<dbReference type="EMBL" id="GL945017">
    <property type="protein sequence ID" value="EGN56026.1"/>
    <property type="molecule type" value="Genomic_DNA"/>
</dbReference>
<name>F8NCD6_9BACT</name>
<evidence type="ECO:0000313" key="4">
    <source>
        <dbReference type="EMBL" id="EGN56026.1"/>
    </source>
</evidence>
<dbReference type="SMART" id="SM00448">
    <property type="entry name" value="REC"/>
    <property type="match status" value="1"/>
</dbReference>
<dbReference type="Gene3D" id="2.40.50.1020">
    <property type="entry name" value="LytTr DNA-binding domain"/>
    <property type="match status" value="1"/>
</dbReference>
<dbReference type="SMART" id="SM00850">
    <property type="entry name" value="LytTR"/>
    <property type="match status" value="1"/>
</dbReference>
<dbReference type="AlphaFoldDB" id="F8NCD6"/>
<gene>
    <name evidence="4" type="ORF">Premu_0549</name>
</gene>
<dbReference type="PANTHER" id="PTHR37299">
    <property type="entry name" value="TRANSCRIPTIONAL REGULATOR-RELATED"/>
    <property type="match status" value="1"/>
</dbReference>
<feature type="domain" description="Response regulatory" evidence="2">
    <location>
        <begin position="3"/>
        <end position="116"/>
    </location>
</feature>
<organism evidence="4 5">
    <name type="scientific">Hallella multisaccharivorax DSM 17128</name>
    <dbReference type="NCBI Taxonomy" id="688246"/>
    <lineage>
        <taxon>Bacteria</taxon>
        <taxon>Pseudomonadati</taxon>
        <taxon>Bacteroidota</taxon>
        <taxon>Bacteroidia</taxon>
        <taxon>Bacteroidales</taxon>
        <taxon>Prevotellaceae</taxon>
        <taxon>Hallella</taxon>
    </lineage>
</organism>
<feature type="modified residue" description="4-aspartylphosphate" evidence="1">
    <location>
        <position position="56"/>
    </location>
</feature>
<protein>
    <submittedName>
        <fullName evidence="4">Two component transcriptional regulator, LytTR family</fullName>
    </submittedName>
</protein>
<dbReference type="HOGENOM" id="CLU_000445_14_1_10"/>